<evidence type="ECO:0000313" key="1">
    <source>
        <dbReference type="EMBL" id="QDT61936.1"/>
    </source>
</evidence>
<protein>
    <recommendedName>
        <fullName evidence="3">HEAT repeat protein</fullName>
    </recommendedName>
</protein>
<dbReference type="Proteomes" id="UP000315003">
    <property type="component" value="Chromosome"/>
</dbReference>
<evidence type="ECO:0008006" key="3">
    <source>
        <dbReference type="Google" id="ProtNLM"/>
    </source>
</evidence>
<dbReference type="OrthoDB" id="283903at2"/>
<evidence type="ECO:0000313" key="2">
    <source>
        <dbReference type="Proteomes" id="UP000315003"/>
    </source>
</evidence>
<dbReference type="SUPFAM" id="SSF48371">
    <property type="entry name" value="ARM repeat"/>
    <property type="match status" value="1"/>
</dbReference>
<dbReference type="InterPro" id="IPR004155">
    <property type="entry name" value="PBS_lyase_HEAT"/>
</dbReference>
<gene>
    <name evidence="1" type="ORF">SV7mr_44770</name>
</gene>
<reference evidence="1 2" key="1">
    <citation type="submission" date="2019-02" db="EMBL/GenBank/DDBJ databases">
        <title>Deep-cultivation of Planctomycetes and their phenomic and genomic characterization uncovers novel biology.</title>
        <authorList>
            <person name="Wiegand S."/>
            <person name="Jogler M."/>
            <person name="Boedeker C."/>
            <person name="Pinto D."/>
            <person name="Vollmers J."/>
            <person name="Rivas-Marin E."/>
            <person name="Kohn T."/>
            <person name="Peeters S.H."/>
            <person name="Heuer A."/>
            <person name="Rast P."/>
            <person name="Oberbeckmann S."/>
            <person name="Bunk B."/>
            <person name="Jeske O."/>
            <person name="Meyerdierks A."/>
            <person name="Storesund J.E."/>
            <person name="Kallscheuer N."/>
            <person name="Luecker S."/>
            <person name="Lage O.M."/>
            <person name="Pohl T."/>
            <person name="Merkel B.J."/>
            <person name="Hornburger P."/>
            <person name="Mueller R.-W."/>
            <person name="Bruemmer F."/>
            <person name="Labrenz M."/>
            <person name="Spormann A.M."/>
            <person name="Op den Camp H."/>
            <person name="Overmann J."/>
            <person name="Amann R."/>
            <person name="Jetten M.S.M."/>
            <person name="Mascher T."/>
            <person name="Medema M.H."/>
            <person name="Devos D.P."/>
            <person name="Kaster A.-K."/>
            <person name="Ovreas L."/>
            <person name="Rohde M."/>
            <person name="Galperin M.Y."/>
            <person name="Jogler C."/>
        </authorList>
    </citation>
    <scope>NUCLEOTIDE SEQUENCE [LARGE SCALE GENOMIC DNA]</scope>
    <source>
        <strain evidence="1 2">SV_7m_r</strain>
    </source>
</reference>
<dbReference type="SMART" id="SM00567">
    <property type="entry name" value="EZ_HEAT"/>
    <property type="match status" value="3"/>
</dbReference>
<proteinExistence type="predicted"/>
<dbReference type="AlphaFoldDB" id="A0A517T0L6"/>
<name>A0A517T0L6_9BACT</name>
<dbReference type="InterPro" id="IPR016024">
    <property type="entry name" value="ARM-type_fold"/>
</dbReference>
<dbReference type="Gene3D" id="1.25.10.10">
    <property type="entry name" value="Leucine-rich Repeat Variant"/>
    <property type="match status" value="1"/>
</dbReference>
<organism evidence="1 2">
    <name type="scientific">Stieleria bergensis</name>
    <dbReference type="NCBI Taxonomy" id="2528025"/>
    <lineage>
        <taxon>Bacteria</taxon>
        <taxon>Pseudomonadati</taxon>
        <taxon>Planctomycetota</taxon>
        <taxon>Planctomycetia</taxon>
        <taxon>Pirellulales</taxon>
        <taxon>Pirellulaceae</taxon>
        <taxon>Stieleria</taxon>
    </lineage>
</organism>
<sequence length="223" mass="23442">MKSKSPLARWRALACPGRALASLTLTAALFLVLVLPARSGFAQRPSDAPVASIAGQSLDACAQDLQSPNRVVRLRAIRTLGFFGQPAADALLEALQHDDTAVRFLAAAHVGRLGGKALEQAQPQLAKLVAQDQPLPVQMSAAYALCEAGQTKQYLPALITGLQHSERGVACHAADLLARLGKDAQGARSALQDVYARNKPGVKGGDYHLGGAANNALRRLDAK</sequence>
<dbReference type="Pfam" id="PF13646">
    <property type="entry name" value="HEAT_2"/>
    <property type="match status" value="1"/>
</dbReference>
<keyword evidence="2" id="KW-1185">Reference proteome</keyword>
<accession>A0A517T0L6</accession>
<dbReference type="EMBL" id="CP036272">
    <property type="protein sequence ID" value="QDT61936.1"/>
    <property type="molecule type" value="Genomic_DNA"/>
</dbReference>
<dbReference type="InterPro" id="IPR011989">
    <property type="entry name" value="ARM-like"/>
</dbReference>